<evidence type="ECO:0000313" key="9">
    <source>
        <dbReference type="Proteomes" id="UP001175271"/>
    </source>
</evidence>
<evidence type="ECO:0000256" key="1">
    <source>
        <dbReference type="ARBA" id="ARBA00004141"/>
    </source>
</evidence>
<reference evidence="8" key="1">
    <citation type="submission" date="2023-06" db="EMBL/GenBank/DDBJ databases">
        <title>Genomic analysis of the entomopathogenic nematode Steinernema hermaphroditum.</title>
        <authorList>
            <person name="Schwarz E.M."/>
            <person name="Heppert J.K."/>
            <person name="Baniya A."/>
            <person name="Schwartz H.T."/>
            <person name="Tan C.-H."/>
            <person name="Antoshechkin I."/>
            <person name="Sternberg P.W."/>
            <person name="Goodrich-Blair H."/>
            <person name="Dillman A.R."/>
        </authorList>
    </citation>
    <scope>NUCLEOTIDE SEQUENCE</scope>
    <source>
        <strain evidence="8">PS9179</strain>
        <tissue evidence="8">Whole animal</tissue>
    </source>
</reference>
<dbReference type="PANTHER" id="PTHR31815:SF1">
    <property type="entry name" value="TRANSMEMBRANE PROTEIN 200C"/>
    <property type="match status" value="1"/>
</dbReference>
<evidence type="ECO:0000256" key="3">
    <source>
        <dbReference type="ARBA" id="ARBA00022692"/>
    </source>
</evidence>
<dbReference type="GO" id="GO:0016020">
    <property type="term" value="C:membrane"/>
    <property type="evidence" value="ECO:0007669"/>
    <property type="project" value="UniProtKB-SubCell"/>
</dbReference>
<sequence length="331" mass="37575">MTRQRRRAREKRRLVRSFFLRSYYERNRKIISAESKCNFESFKIRFCASRASSSLCSLPVEMEAIAAPEALSRTEKFMTLWAACRAVAFGTTIIVFGMIMAVVGYFDKDLSTYEEYDAVLQKNVTKVNDLFRIQLKSMQYIGPVVMGIGSFLLIIACVITLESRDRHAQVIQDENLEYRRMSERLVTTSNTKTSILNCDETPAQSEAKPFVPFEEERELKGASNGSTFEKNNNVDNRDPHLLNSNGHRQARRMYHTQRPKLISGRKESTVAEIHVPRRAKSSPRALPNGRINRLSRNPPGSAPMADMDSLLDANLSSSSSSLFLINDPFAV</sequence>
<keyword evidence="5 7" id="KW-0472">Membrane</keyword>
<dbReference type="InterPro" id="IPR018787">
    <property type="entry name" value="DUF2371_TMEM200"/>
</dbReference>
<evidence type="ECO:0000313" key="8">
    <source>
        <dbReference type="EMBL" id="KAK0426500.1"/>
    </source>
</evidence>
<dbReference type="PANTHER" id="PTHR31815">
    <property type="entry name" value="AGAP005329-PA"/>
    <property type="match status" value="1"/>
</dbReference>
<evidence type="ECO:0000256" key="5">
    <source>
        <dbReference type="ARBA" id="ARBA00023136"/>
    </source>
</evidence>
<proteinExistence type="inferred from homology"/>
<evidence type="ECO:0000256" key="2">
    <source>
        <dbReference type="ARBA" id="ARBA00005308"/>
    </source>
</evidence>
<feature type="transmembrane region" description="Helical" evidence="7">
    <location>
        <begin position="82"/>
        <end position="106"/>
    </location>
</feature>
<evidence type="ECO:0008006" key="10">
    <source>
        <dbReference type="Google" id="ProtNLM"/>
    </source>
</evidence>
<feature type="region of interest" description="Disordered" evidence="6">
    <location>
        <begin position="215"/>
        <end position="244"/>
    </location>
</feature>
<protein>
    <recommendedName>
        <fullName evidence="10">Transmembrane protein 200A</fullName>
    </recommendedName>
</protein>
<feature type="compositionally biased region" description="Polar residues" evidence="6">
    <location>
        <begin position="223"/>
        <end position="234"/>
    </location>
</feature>
<dbReference type="EMBL" id="JAUCMV010000001">
    <property type="protein sequence ID" value="KAK0426500.1"/>
    <property type="molecule type" value="Genomic_DNA"/>
</dbReference>
<keyword evidence="9" id="KW-1185">Reference proteome</keyword>
<comment type="similarity">
    <text evidence="2">Belongs to the TMEM200 family.</text>
</comment>
<comment type="subcellular location">
    <subcellularLocation>
        <location evidence="1">Membrane</location>
        <topology evidence="1">Multi-pass membrane protein</topology>
    </subcellularLocation>
</comment>
<feature type="transmembrane region" description="Helical" evidence="7">
    <location>
        <begin position="140"/>
        <end position="161"/>
    </location>
</feature>
<feature type="region of interest" description="Disordered" evidence="6">
    <location>
        <begin position="276"/>
        <end position="305"/>
    </location>
</feature>
<gene>
    <name evidence="8" type="ORF">QR680_009739</name>
</gene>
<evidence type="ECO:0000256" key="6">
    <source>
        <dbReference type="SAM" id="MobiDB-lite"/>
    </source>
</evidence>
<dbReference type="AlphaFoldDB" id="A0AA39MAI6"/>
<evidence type="ECO:0000256" key="7">
    <source>
        <dbReference type="SAM" id="Phobius"/>
    </source>
</evidence>
<evidence type="ECO:0000256" key="4">
    <source>
        <dbReference type="ARBA" id="ARBA00022989"/>
    </source>
</evidence>
<comment type="caution">
    <text evidence="8">The sequence shown here is derived from an EMBL/GenBank/DDBJ whole genome shotgun (WGS) entry which is preliminary data.</text>
</comment>
<dbReference type="Proteomes" id="UP001175271">
    <property type="component" value="Unassembled WGS sequence"/>
</dbReference>
<keyword evidence="4 7" id="KW-1133">Transmembrane helix</keyword>
<dbReference type="Pfam" id="PF10177">
    <property type="entry name" value="DUF2371"/>
    <property type="match status" value="1"/>
</dbReference>
<name>A0AA39MAI6_9BILA</name>
<keyword evidence="3 7" id="KW-0812">Transmembrane</keyword>
<organism evidence="8 9">
    <name type="scientific">Steinernema hermaphroditum</name>
    <dbReference type="NCBI Taxonomy" id="289476"/>
    <lineage>
        <taxon>Eukaryota</taxon>
        <taxon>Metazoa</taxon>
        <taxon>Ecdysozoa</taxon>
        <taxon>Nematoda</taxon>
        <taxon>Chromadorea</taxon>
        <taxon>Rhabditida</taxon>
        <taxon>Tylenchina</taxon>
        <taxon>Panagrolaimomorpha</taxon>
        <taxon>Strongyloidoidea</taxon>
        <taxon>Steinernematidae</taxon>
        <taxon>Steinernema</taxon>
    </lineage>
</organism>
<accession>A0AA39MAI6</accession>